<feature type="chain" id="PRO_5040809042" description="DUF2330 domain-containing protein" evidence="2">
    <location>
        <begin position="29"/>
        <end position="501"/>
    </location>
</feature>
<keyword evidence="1" id="KW-0812">Transmembrane</keyword>
<dbReference type="KEGG" id="ppsu:NO713_01041"/>
<dbReference type="AlphaFoldDB" id="A0A9W4CVU2"/>
<accession>A0A9W4CVU2</accession>
<evidence type="ECO:0000313" key="3">
    <source>
        <dbReference type="EMBL" id="CAD5927037.1"/>
    </source>
</evidence>
<dbReference type="EMBL" id="LR882967">
    <property type="protein sequence ID" value="CAD5927037.1"/>
    <property type="molecule type" value="Genomic_DNA"/>
</dbReference>
<keyword evidence="2" id="KW-0732">Signal</keyword>
<dbReference type="Proteomes" id="UP001153719">
    <property type="component" value="Chromosome"/>
</dbReference>
<sequence>MKKPCINYLLILLCVFFLLLGNTPTALAFCGFFVAQSDTQLQNSSSQVVIAHQGNKSIFSMANDYQGDVKDFARIVPIPVVPNRNQVRIGNLDAVNTLNDFTAPRLVEYIDEPCRTESSLFATGIVLAISLLILIGMSIWARRAGRLIELLIVFFIIGILIAISWPSFLHQANKAKQPFPDSALNVTVEDQFTVGEYDVVILSAEQSNGLITWLVQNGYKVPTEAQQMLQSYLEEGMKFFVVKVNLTEFEKTGYGFLRPIVLEYESPKFMLPIRLGTLNSTGEQNLIVHILSPEGFAEVSNYRTVPIPTDNTSHQFQPSGQELPYFLKTQNNFSQFYDAMFQQEYERQGKNAVFLEYAGYIGTGMNLPNIAYPSMRFTKCDPCTLPPEEIEKLLNLLPTLDPFESGYVTRLHIRYTQEKFPKDLEFRMVGTSVNAFTEYETIAPKVSRGDIFQGRYVIRRPKGNAYCFAGLRYRKWNQNWTENLKKLTGWDIKEIDKMVSR</sequence>
<dbReference type="SUPFAM" id="SSF54523">
    <property type="entry name" value="Pili subunits"/>
    <property type="match status" value="1"/>
</dbReference>
<feature type="transmembrane region" description="Helical" evidence="1">
    <location>
        <begin position="147"/>
        <end position="168"/>
    </location>
</feature>
<evidence type="ECO:0008006" key="5">
    <source>
        <dbReference type="Google" id="ProtNLM"/>
    </source>
</evidence>
<evidence type="ECO:0000313" key="4">
    <source>
        <dbReference type="Proteomes" id="UP001153719"/>
    </source>
</evidence>
<organism evidence="3 4">
    <name type="scientific">Planktothrix pseudagardhii</name>
    <dbReference type="NCBI Taxonomy" id="132604"/>
    <lineage>
        <taxon>Bacteria</taxon>
        <taxon>Bacillati</taxon>
        <taxon>Cyanobacteriota</taxon>
        <taxon>Cyanophyceae</taxon>
        <taxon>Oscillatoriophycideae</taxon>
        <taxon>Oscillatoriales</taxon>
        <taxon>Microcoleaceae</taxon>
        <taxon>Planktothrix</taxon>
    </lineage>
</organism>
<protein>
    <recommendedName>
        <fullName evidence="5">DUF2330 domain-containing protein</fullName>
    </recommendedName>
</protein>
<evidence type="ECO:0000256" key="2">
    <source>
        <dbReference type="SAM" id="SignalP"/>
    </source>
</evidence>
<feature type="transmembrane region" description="Helical" evidence="1">
    <location>
        <begin position="120"/>
        <end position="140"/>
    </location>
</feature>
<gene>
    <name evidence="3" type="ORF">NO713_01041</name>
</gene>
<dbReference type="Pfam" id="PF10092">
    <property type="entry name" value="DUF2330"/>
    <property type="match status" value="1"/>
</dbReference>
<proteinExistence type="predicted"/>
<keyword evidence="1" id="KW-0472">Membrane</keyword>
<dbReference type="RefSeq" id="WP_254173173.1">
    <property type="nucleotide sequence ID" value="NZ_LR882967.1"/>
</dbReference>
<dbReference type="Gene3D" id="3.30.700.10">
    <property type="entry name" value="Glycoprotein, Type 4 Pilin"/>
    <property type="match status" value="1"/>
</dbReference>
<dbReference type="InterPro" id="IPR045584">
    <property type="entry name" value="Pilin-like"/>
</dbReference>
<name>A0A9W4CVU2_9CYAN</name>
<dbReference type="InterPro" id="IPR019283">
    <property type="entry name" value="DUF2330"/>
</dbReference>
<evidence type="ECO:0000256" key="1">
    <source>
        <dbReference type="SAM" id="Phobius"/>
    </source>
</evidence>
<feature type="signal peptide" evidence="2">
    <location>
        <begin position="1"/>
        <end position="28"/>
    </location>
</feature>
<keyword evidence="1" id="KW-1133">Transmembrane helix</keyword>
<keyword evidence="4" id="KW-1185">Reference proteome</keyword>
<reference evidence="3" key="1">
    <citation type="submission" date="2020-09" db="EMBL/GenBank/DDBJ databases">
        <authorList>
            <person name="Blom J."/>
        </authorList>
    </citation>
    <scope>NUCLEOTIDE SEQUENCE</scope>
    <source>
        <strain evidence="3">No.713</strain>
    </source>
</reference>